<dbReference type="Pfam" id="PF13751">
    <property type="entry name" value="DDE_Tnp_1_6"/>
    <property type="match status" value="1"/>
</dbReference>
<dbReference type="PANTHER" id="PTHR33408:SF2">
    <property type="entry name" value="TRANSPOSASE DDE DOMAIN-CONTAINING PROTEIN"/>
    <property type="match status" value="1"/>
</dbReference>
<proteinExistence type="predicted"/>
<name>A0A9X2M5T2_STRMQ</name>
<reference evidence="2" key="1">
    <citation type="submission" date="2022-06" db="EMBL/GenBank/DDBJ databases">
        <title>WGS of actinobacteria.</title>
        <authorList>
            <person name="Thawai C."/>
        </authorList>
    </citation>
    <scope>NUCLEOTIDE SEQUENCE</scope>
    <source>
        <strain evidence="2">DSM 42010</strain>
    </source>
</reference>
<feature type="domain" description="Transposase DDE" evidence="1">
    <location>
        <begin position="50"/>
        <end position="169"/>
    </location>
</feature>
<dbReference type="PANTHER" id="PTHR33408">
    <property type="entry name" value="TRANSPOSASE"/>
    <property type="match status" value="1"/>
</dbReference>
<evidence type="ECO:0000259" key="1">
    <source>
        <dbReference type="Pfam" id="PF13751"/>
    </source>
</evidence>
<protein>
    <submittedName>
        <fullName evidence="2">Transposase</fullName>
    </submittedName>
</protein>
<evidence type="ECO:0000313" key="3">
    <source>
        <dbReference type="Proteomes" id="UP001142400"/>
    </source>
</evidence>
<dbReference type="AlphaFoldDB" id="A0A9X2M5T2"/>
<comment type="caution">
    <text evidence="2">The sequence shown here is derived from an EMBL/GenBank/DDBJ whole genome shotgun (WGS) entry which is preliminary data.</text>
</comment>
<dbReference type="Proteomes" id="UP001142400">
    <property type="component" value="Unassembled WGS sequence"/>
</dbReference>
<organism evidence="2 3">
    <name type="scientific">Streptomyces malaysiensis subsp. samsunensis</name>
    <dbReference type="NCBI Taxonomy" id="459658"/>
    <lineage>
        <taxon>Bacteria</taxon>
        <taxon>Bacillati</taxon>
        <taxon>Actinomycetota</taxon>
        <taxon>Actinomycetes</taxon>
        <taxon>Kitasatosporales</taxon>
        <taxon>Streptomycetaceae</taxon>
        <taxon>Streptomyces</taxon>
        <taxon>Streptomyces violaceusniger group</taxon>
    </lineage>
</organism>
<dbReference type="EMBL" id="JANIIC010000098">
    <property type="protein sequence ID" value="MCQ8835968.1"/>
    <property type="molecule type" value="Genomic_DNA"/>
</dbReference>
<accession>A0A9X2M5T2</accession>
<keyword evidence="3" id="KW-1185">Reference proteome</keyword>
<sequence length="206" mass="23623">MSIQIRHRAARERRITLIGPVKPKTTRKSRKGNVFDRDAFTIDWDNKQVTCPQGHTSTSWLTPVSVAPYIHAKFAKRDCLPCPLKPQCTRSEHRLVGFLPRELKDLQTEARAEQQTRPWQRRYALRAGIEGAISEFVHGHGMRQSRNRSQGKAHVQHVLTAIAINIERVSAHGPLARERPPRTPTALQGFLDWQRIPQPRIWRATG</sequence>
<dbReference type="RefSeq" id="WP_257636057.1">
    <property type="nucleotide sequence ID" value="NZ_JANIIC010000098.1"/>
</dbReference>
<evidence type="ECO:0000313" key="2">
    <source>
        <dbReference type="EMBL" id="MCQ8835968.1"/>
    </source>
</evidence>
<gene>
    <name evidence="2" type="ORF">NQU54_44885</name>
</gene>
<dbReference type="InterPro" id="IPR025668">
    <property type="entry name" value="Tnp_DDE_dom"/>
</dbReference>